<dbReference type="EMBL" id="JACIFZ010000002">
    <property type="protein sequence ID" value="MBB4220961.1"/>
    <property type="molecule type" value="Genomic_DNA"/>
</dbReference>
<dbReference type="RefSeq" id="WP_126021907.1">
    <property type="nucleotide sequence ID" value="NZ_JACIFZ010000002.1"/>
</dbReference>
<proteinExistence type="predicted"/>
<comment type="caution">
    <text evidence="2">The sequence shown here is derived from an EMBL/GenBank/DDBJ whole genome shotgun (WGS) entry which is preliminary data.</text>
</comment>
<evidence type="ECO:0000313" key="2">
    <source>
        <dbReference type="EMBL" id="RUR67749.1"/>
    </source>
</evidence>
<dbReference type="Proteomes" id="UP000524450">
    <property type="component" value="Unassembled WGS sequence"/>
</dbReference>
<dbReference type="OrthoDB" id="8853597at2"/>
<name>A0A3S1A2W4_9BURK</name>
<protein>
    <submittedName>
        <fullName evidence="2">Uncharacterized protein</fullName>
    </submittedName>
</protein>
<reference evidence="1 4" key="2">
    <citation type="submission" date="2020-08" db="EMBL/GenBank/DDBJ databases">
        <title>Genomic Encyclopedia of Type Strains, Phase IV (KMG-V): Genome sequencing to study the core and pangenomes of soil and plant-associated prokaryotes.</title>
        <authorList>
            <person name="Whitman W."/>
        </authorList>
    </citation>
    <scope>NUCLEOTIDE SEQUENCE [LARGE SCALE GENOMIC DNA]</scope>
    <source>
        <strain evidence="1 4">34/80</strain>
    </source>
</reference>
<evidence type="ECO:0000313" key="4">
    <source>
        <dbReference type="Proteomes" id="UP000524450"/>
    </source>
</evidence>
<dbReference type="EMBL" id="RXFT01000004">
    <property type="protein sequence ID" value="RUR67749.1"/>
    <property type="molecule type" value="Genomic_DNA"/>
</dbReference>
<sequence length="84" mass="9420">MNQMSVDLYQSATDSEKFLALPAGTDPAELMGPMTFDRDYAQIKRYREAFMFDPSEAYAGVNAAKIAADILTVKWATYRRDPSS</sequence>
<dbReference type="AlphaFoldDB" id="A0A3S1A2W4"/>
<evidence type="ECO:0000313" key="3">
    <source>
        <dbReference type="Proteomes" id="UP000281118"/>
    </source>
</evidence>
<dbReference type="Proteomes" id="UP000281118">
    <property type="component" value="Unassembled WGS sequence"/>
</dbReference>
<accession>A0A3S1A2W4</accession>
<gene>
    <name evidence="2" type="ORF">EJP67_11855</name>
    <name evidence="1" type="ORF">GGD71_001721</name>
</gene>
<evidence type="ECO:0000313" key="1">
    <source>
        <dbReference type="EMBL" id="MBB4220961.1"/>
    </source>
</evidence>
<organism evidence="2 3">
    <name type="scientific">Variovorax guangxiensis</name>
    <dbReference type="NCBI Taxonomy" id="1775474"/>
    <lineage>
        <taxon>Bacteria</taxon>
        <taxon>Pseudomonadati</taxon>
        <taxon>Pseudomonadota</taxon>
        <taxon>Betaproteobacteria</taxon>
        <taxon>Burkholderiales</taxon>
        <taxon>Comamonadaceae</taxon>
        <taxon>Variovorax</taxon>
    </lineage>
</organism>
<reference evidence="2 3" key="1">
    <citation type="submission" date="2018-12" db="EMBL/GenBank/DDBJ databases">
        <title>The genome sequences of Variovorax guangxiensis DSM 27352.</title>
        <authorList>
            <person name="Gao J."/>
            <person name="Sun J."/>
        </authorList>
    </citation>
    <scope>NUCLEOTIDE SEQUENCE [LARGE SCALE GENOMIC DNA]</scope>
    <source>
        <strain evidence="2 3">DSM 27352</strain>
    </source>
</reference>